<evidence type="ECO:0000256" key="4">
    <source>
        <dbReference type="ARBA" id="ARBA00023242"/>
    </source>
</evidence>
<name>A0AAD4DQZ3_9AGAM</name>
<proteinExistence type="inferred from homology"/>
<keyword evidence="4" id="KW-0539">Nucleus</keyword>
<keyword evidence="2" id="KW-0690">Ribosome biogenesis</keyword>
<evidence type="ECO:0000256" key="2">
    <source>
        <dbReference type="ARBA" id="ARBA00022517"/>
    </source>
</evidence>
<keyword evidence="3" id="KW-0698">rRNA processing</keyword>
<dbReference type="PANTHER" id="PTHR17039">
    <property type="entry name" value="U3 SMALL NUCLEOLAR RIBONUCLEOPROTEIN PROTEIN MPP10"/>
    <property type="match status" value="1"/>
</dbReference>
<keyword evidence="8" id="KW-1185">Reference proteome</keyword>
<dbReference type="InterPro" id="IPR012173">
    <property type="entry name" value="Mpp10"/>
</dbReference>
<evidence type="ECO:0000256" key="3">
    <source>
        <dbReference type="ARBA" id="ARBA00022552"/>
    </source>
</evidence>
<dbReference type="PANTHER" id="PTHR17039:SF0">
    <property type="entry name" value="U3 SMALL NUCLEOLAR RIBONUCLEOPROTEIN PROTEIN MPP10"/>
    <property type="match status" value="1"/>
</dbReference>
<keyword evidence="5 7" id="KW-0687">Ribonucleoprotein</keyword>
<sequence>KVVPVITKTVVQGLEEQIKARIKDGRFDNVVRIHTIDDKPFLPSQFFELQDTKFSQSLAQIYEDEYVIAQNSSTGGDNRDGQLKKEHDKITKLWDSICSKLDALCNMHYTPKA</sequence>
<dbReference type="Proteomes" id="UP001195769">
    <property type="component" value="Unassembled WGS sequence"/>
</dbReference>
<feature type="non-terminal residue" evidence="7">
    <location>
        <position position="113"/>
    </location>
</feature>
<organism evidence="7 8">
    <name type="scientific">Suillus fuscotomentosus</name>
    <dbReference type="NCBI Taxonomy" id="1912939"/>
    <lineage>
        <taxon>Eukaryota</taxon>
        <taxon>Fungi</taxon>
        <taxon>Dikarya</taxon>
        <taxon>Basidiomycota</taxon>
        <taxon>Agaricomycotina</taxon>
        <taxon>Agaricomycetes</taxon>
        <taxon>Agaricomycetidae</taxon>
        <taxon>Boletales</taxon>
        <taxon>Suillineae</taxon>
        <taxon>Suillaceae</taxon>
        <taxon>Suillus</taxon>
    </lineage>
</organism>
<reference evidence="7" key="1">
    <citation type="journal article" date="2020" name="New Phytol.">
        <title>Comparative genomics reveals dynamic genome evolution in host specialist ectomycorrhizal fungi.</title>
        <authorList>
            <person name="Lofgren L.A."/>
            <person name="Nguyen N.H."/>
            <person name="Vilgalys R."/>
            <person name="Ruytinx J."/>
            <person name="Liao H.L."/>
            <person name="Branco S."/>
            <person name="Kuo A."/>
            <person name="LaButti K."/>
            <person name="Lipzen A."/>
            <person name="Andreopoulos W."/>
            <person name="Pangilinan J."/>
            <person name="Riley R."/>
            <person name="Hundley H."/>
            <person name="Na H."/>
            <person name="Barry K."/>
            <person name="Grigoriev I.V."/>
            <person name="Stajich J.E."/>
            <person name="Kennedy P.G."/>
        </authorList>
    </citation>
    <scope>NUCLEOTIDE SEQUENCE</scope>
    <source>
        <strain evidence="7">FC203</strain>
    </source>
</reference>
<feature type="non-terminal residue" evidence="7">
    <location>
        <position position="1"/>
    </location>
</feature>
<comment type="caution">
    <text evidence="7">The sequence shown here is derived from an EMBL/GenBank/DDBJ whole genome shotgun (WGS) entry which is preliminary data.</text>
</comment>
<dbReference type="GO" id="GO:0032040">
    <property type="term" value="C:small-subunit processome"/>
    <property type="evidence" value="ECO:0007669"/>
    <property type="project" value="TreeGrafter"/>
</dbReference>
<comment type="subcellular location">
    <subcellularLocation>
        <location evidence="1">Nucleus</location>
        <location evidence="1">Nucleolus</location>
    </subcellularLocation>
</comment>
<dbReference type="AlphaFoldDB" id="A0AAD4DQZ3"/>
<dbReference type="GO" id="GO:0006364">
    <property type="term" value="P:rRNA processing"/>
    <property type="evidence" value="ECO:0007669"/>
    <property type="project" value="UniProtKB-KW"/>
</dbReference>
<evidence type="ECO:0000256" key="5">
    <source>
        <dbReference type="ARBA" id="ARBA00023274"/>
    </source>
</evidence>
<dbReference type="GeneID" id="64663532"/>
<protein>
    <submittedName>
        <fullName evidence="7">U3 small nucleolar ribonucleoprotein complex, subunit Mpp10</fullName>
    </submittedName>
</protein>
<dbReference type="RefSeq" id="XP_041217906.1">
    <property type="nucleotide sequence ID" value="XM_041369234.1"/>
</dbReference>
<dbReference type="GO" id="GO:0005732">
    <property type="term" value="C:sno(s)RNA-containing ribonucleoprotein complex"/>
    <property type="evidence" value="ECO:0007669"/>
    <property type="project" value="InterPro"/>
</dbReference>
<dbReference type="Pfam" id="PF04006">
    <property type="entry name" value="Mpp10"/>
    <property type="match status" value="1"/>
</dbReference>
<evidence type="ECO:0000313" key="8">
    <source>
        <dbReference type="Proteomes" id="UP001195769"/>
    </source>
</evidence>
<evidence type="ECO:0000313" key="7">
    <source>
        <dbReference type="EMBL" id="KAG1890640.1"/>
    </source>
</evidence>
<dbReference type="GO" id="GO:0034457">
    <property type="term" value="C:Mpp10 complex"/>
    <property type="evidence" value="ECO:0007669"/>
    <property type="project" value="InterPro"/>
</dbReference>
<dbReference type="EMBL" id="JABBWK010000135">
    <property type="protein sequence ID" value="KAG1890640.1"/>
    <property type="molecule type" value="Genomic_DNA"/>
</dbReference>
<evidence type="ECO:0000256" key="6">
    <source>
        <dbReference type="ARBA" id="ARBA00029455"/>
    </source>
</evidence>
<evidence type="ECO:0000256" key="1">
    <source>
        <dbReference type="ARBA" id="ARBA00004604"/>
    </source>
</evidence>
<gene>
    <name evidence="7" type="ORF">F5891DRAFT_1212721</name>
</gene>
<accession>A0AAD4DQZ3</accession>
<comment type="similarity">
    <text evidence="6">Belongs to the MPP10 family.</text>
</comment>